<organism evidence="3 4">
    <name type="scientific">Deinococcus marmoris</name>
    <dbReference type="NCBI Taxonomy" id="249408"/>
    <lineage>
        <taxon>Bacteria</taxon>
        <taxon>Thermotogati</taxon>
        <taxon>Deinococcota</taxon>
        <taxon>Deinococci</taxon>
        <taxon>Deinococcales</taxon>
        <taxon>Deinococcaceae</taxon>
        <taxon>Deinococcus</taxon>
    </lineage>
</organism>
<keyword evidence="1" id="KW-0732">Signal</keyword>
<protein>
    <submittedName>
        <fullName evidence="3">Multi-domain protein</fullName>
    </submittedName>
</protein>
<keyword evidence="4" id="KW-1185">Reference proteome</keyword>
<feature type="domain" description="3-keto-alpha-glucoside-1,2-lyase/3-keto-2-hydroxy-glucal hydratase" evidence="2">
    <location>
        <begin position="61"/>
        <end position="285"/>
    </location>
</feature>
<name>A0A1U7NSG3_9DEIO</name>
<dbReference type="Proteomes" id="UP000186607">
    <property type="component" value="Unassembled WGS sequence"/>
</dbReference>
<feature type="domain" description="3-keto-alpha-glucoside-1,2-lyase/3-keto-2-hydroxy-glucal hydratase" evidence="2">
    <location>
        <begin position="311"/>
        <end position="493"/>
    </location>
</feature>
<dbReference type="GO" id="GO:0016787">
    <property type="term" value="F:hydrolase activity"/>
    <property type="evidence" value="ECO:0007669"/>
    <property type="project" value="InterPro"/>
</dbReference>
<dbReference type="InterPro" id="IPR010496">
    <property type="entry name" value="AL/BT2_dom"/>
</dbReference>
<dbReference type="Pfam" id="PF06439">
    <property type="entry name" value="3keto-disac_hyd"/>
    <property type="match status" value="2"/>
</dbReference>
<feature type="signal peptide" evidence="1">
    <location>
        <begin position="1"/>
        <end position="36"/>
    </location>
</feature>
<dbReference type="eggNOG" id="COG3291">
    <property type="taxonomic scope" value="Bacteria"/>
</dbReference>
<dbReference type="STRING" id="249408.BOO71_0013705"/>
<accession>A0A1U7NSG3</accession>
<dbReference type="RefSeq" id="WP_075836669.1">
    <property type="nucleotide sequence ID" value="NZ_MSTI01000160.1"/>
</dbReference>
<evidence type="ECO:0000259" key="2">
    <source>
        <dbReference type="Pfam" id="PF06439"/>
    </source>
</evidence>
<reference evidence="3 4" key="1">
    <citation type="submission" date="2017-01" db="EMBL/GenBank/DDBJ databases">
        <title>Genome Analysis of Deinococcus marmoris KOPRI26562.</title>
        <authorList>
            <person name="Kim J.H."/>
            <person name="Oh H.-M."/>
        </authorList>
    </citation>
    <scope>NUCLEOTIDE SEQUENCE [LARGE SCALE GENOMIC DNA]</scope>
    <source>
        <strain evidence="3 4">KOPRI26562</strain>
    </source>
</reference>
<dbReference type="AlphaFoldDB" id="A0A1U7NSG3"/>
<feature type="chain" id="PRO_5012482445" evidence="1">
    <location>
        <begin position="37"/>
        <end position="507"/>
    </location>
</feature>
<gene>
    <name evidence="3" type="ORF">BOO71_0013705</name>
</gene>
<dbReference type="Gene3D" id="2.60.120.560">
    <property type="entry name" value="Exo-inulinase, domain 1"/>
    <property type="match status" value="2"/>
</dbReference>
<proteinExistence type="predicted"/>
<evidence type="ECO:0000313" key="4">
    <source>
        <dbReference type="Proteomes" id="UP000186607"/>
    </source>
</evidence>
<sequence length="507" mass="54500">MSNAFPPPAPVRCQPWPTIRRIGLGLLLGGTLSACAGVSGTAAVPDAADELAPALQPQTAWTPLFNGTDLSGWTSWLPSRGAGNDPEGVFKVQGGELRVLNIAPTAGDRDFGYLLTDKRYANYRLRLQYRWDQQKFSPRAADARDSGVLYHVTGPNRIWPASAEFQILEGGTGDLWQLSGTNLTSTVRDPGAQELQYDPFGQPVTTSNGADSYRRMVRAGGVQELPDWNTLELVVSGDEATQIVNGQLAAQATHLRAPDGSALTAGRIALQAEGAAVSYRDIELRPLAYLTPPPDAQVLLGDSSTTQGVNSDWQDRRGGDVRWPVQDGALTVQPSGNPQDTNDIRTRGSFGDFRLHLEFRVPASRAGLAEQDRGNSGVYLQGRYEVQILDSFGAKLAGEDDLGAVYGQHDASSNAALPSGTWQSYDIDFRAARWENGQKTGDARATVYLNGEKVQDDVALSASTLLGDPEADSPGPIVLQDHGSKVSFRNVWVLPEAELPTLPPTNP</sequence>
<comment type="caution">
    <text evidence="3">The sequence shown here is derived from an EMBL/GenBank/DDBJ whole genome shotgun (WGS) entry which is preliminary data.</text>
</comment>
<evidence type="ECO:0000313" key="3">
    <source>
        <dbReference type="EMBL" id="OLV15863.1"/>
    </source>
</evidence>
<dbReference type="EMBL" id="MSTI01000160">
    <property type="protein sequence ID" value="OLV15863.1"/>
    <property type="molecule type" value="Genomic_DNA"/>
</dbReference>
<evidence type="ECO:0000256" key="1">
    <source>
        <dbReference type="SAM" id="SignalP"/>
    </source>
</evidence>